<evidence type="ECO:0000313" key="1">
    <source>
        <dbReference type="EMBL" id="DAB38298.1"/>
    </source>
</evidence>
<proteinExistence type="predicted"/>
<organism evidence="1 2">
    <name type="scientific">Sulfuricurvum kujiense</name>
    <dbReference type="NCBI Taxonomy" id="148813"/>
    <lineage>
        <taxon>Bacteria</taxon>
        <taxon>Pseudomonadati</taxon>
        <taxon>Campylobacterota</taxon>
        <taxon>Epsilonproteobacteria</taxon>
        <taxon>Campylobacterales</taxon>
        <taxon>Sulfurimonadaceae</taxon>
        <taxon>Sulfuricurvum</taxon>
    </lineage>
</organism>
<name>A0A2D3WCZ7_9BACT</name>
<reference evidence="1 2" key="1">
    <citation type="journal article" date="2017" name="Front. Microbiol.">
        <title>Comparative Genomic Analysis of the Class Epsilonproteobacteria and Proposed Reclassification to Epsilonbacteraeota (phyl. nov.).</title>
        <authorList>
            <person name="Waite D.W."/>
            <person name="Vanwonterghem I."/>
            <person name="Rinke C."/>
            <person name="Parks D.H."/>
            <person name="Zhang Y."/>
            <person name="Takai K."/>
            <person name="Sievert S.M."/>
            <person name="Simon J."/>
            <person name="Campbell B.J."/>
            <person name="Hanson T.E."/>
            <person name="Woyke T."/>
            <person name="Klotz M.G."/>
            <person name="Hugenholtz P."/>
        </authorList>
    </citation>
    <scope>NUCLEOTIDE SEQUENCE [LARGE SCALE GENOMIC DNA]</scope>
    <source>
        <strain evidence="1">UBA12443</strain>
    </source>
</reference>
<accession>A0A2D3WCZ7</accession>
<evidence type="ECO:0000313" key="2">
    <source>
        <dbReference type="Proteomes" id="UP000228859"/>
    </source>
</evidence>
<gene>
    <name evidence="1" type="ORF">CFH83_06650</name>
</gene>
<dbReference type="Proteomes" id="UP000228859">
    <property type="component" value="Unassembled WGS sequence"/>
</dbReference>
<protein>
    <submittedName>
        <fullName evidence="1">Uncharacterized protein</fullName>
    </submittedName>
</protein>
<comment type="caution">
    <text evidence="1">The sequence shown here is derived from an EMBL/GenBank/DDBJ whole genome shotgun (WGS) entry which is preliminary data.</text>
</comment>
<dbReference type="EMBL" id="DLUI01000095">
    <property type="protein sequence ID" value="DAB38298.1"/>
    <property type="molecule type" value="Genomic_DNA"/>
</dbReference>
<dbReference type="AlphaFoldDB" id="A0A2D3WCZ7"/>
<dbReference type="RefSeq" id="WP_303663024.1">
    <property type="nucleotide sequence ID" value="NZ_DLUI01000095.1"/>
</dbReference>
<sequence>MQEMQPLKVNSYLSVGEITKLLENVEYILMASPSMMVDELPIHFTIILNTSDVIPDEVKPLILEKFCRELNITATSHVLSNRERIAFALTTQESPMPKHIVDDAEANSIPWTLLHIIDFLGDSTDFKEAKDGLSGWSYSYN</sequence>